<dbReference type="Proteomes" id="UP000317355">
    <property type="component" value="Unassembled WGS sequence"/>
</dbReference>
<comment type="caution">
    <text evidence="2">The sequence shown here is derived from an EMBL/GenBank/DDBJ whole genome shotgun (WGS) entry which is preliminary data.</text>
</comment>
<keyword evidence="1" id="KW-0732">Signal</keyword>
<organism evidence="2 3">
    <name type="scientific">Sedimenticola thiotaurini</name>
    <dbReference type="NCBI Taxonomy" id="1543721"/>
    <lineage>
        <taxon>Bacteria</taxon>
        <taxon>Pseudomonadati</taxon>
        <taxon>Pseudomonadota</taxon>
        <taxon>Gammaproteobacteria</taxon>
        <taxon>Chromatiales</taxon>
        <taxon>Sedimenticolaceae</taxon>
        <taxon>Sedimenticola</taxon>
    </lineage>
</organism>
<protein>
    <submittedName>
        <fullName evidence="2">Uncharacterized protein</fullName>
    </submittedName>
</protein>
<sequence>MTQLFAILAGLTVMPLFSGQAIAAPYGLPQNMVPAYMPASPSQGVARFRPHYRMQQPVRYLPPRYVAQRGMAPVQYRPVRRAVAWPLPVSYRPIAQAPRSPMGAQFYPRMRQAAHPYPVAMPGYQGRPMPRMAYDYPYAQRPMPWRGAPPAHRGFSGHRYPAPANYRPPNAWIPPVRSAMRPPVYGYPQLQRPSQLVQQSMPGRVARYQPYNNRNGSHQNYRFRSVPPTMAYQSPPVLLPNNPRQGYPMNYRYRPDLRYPYAISGQRSYPFRSAPVYYPERITARQNNALAWSDAPYQARY</sequence>
<dbReference type="AlphaFoldDB" id="A0A558D6J6"/>
<reference evidence="2 3" key="1">
    <citation type="submission" date="2019-07" db="EMBL/GenBank/DDBJ databases">
        <title>The pathways for chlorine oxyanion respiration interact through the shared metabolite chlorate.</title>
        <authorList>
            <person name="Barnum T.P."/>
            <person name="Cheng Y."/>
            <person name="Hill K.A."/>
            <person name="Lucas L.N."/>
            <person name="Carlson H.K."/>
            <person name="Coates J.D."/>
        </authorList>
    </citation>
    <scope>NUCLEOTIDE SEQUENCE [LARGE SCALE GENOMIC DNA]</scope>
    <source>
        <strain evidence="2">BK-3</strain>
    </source>
</reference>
<feature type="signal peptide" evidence="1">
    <location>
        <begin position="1"/>
        <end position="23"/>
    </location>
</feature>
<evidence type="ECO:0000313" key="3">
    <source>
        <dbReference type="Proteomes" id="UP000317355"/>
    </source>
</evidence>
<accession>A0A558D6J6</accession>
<evidence type="ECO:0000256" key="1">
    <source>
        <dbReference type="SAM" id="SignalP"/>
    </source>
</evidence>
<name>A0A558D6J6_9GAMM</name>
<feature type="chain" id="PRO_5022232728" evidence="1">
    <location>
        <begin position="24"/>
        <end position="301"/>
    </location>
</feature>
<gene>
    <name evidence="2" type="ORF">FHK82_07005</name>
</gene>
<proteinExistence type="predicted"/>
<evidence type="ECO:0000313" key="2">
    <source>
        <dbReference type="EMBL" id="TVT56640.1"/>
    </source>
</evidence>
<dbReference type="EMBL" id="VMRY01000020">
    <property type="protein sequence ID" value="TVT56640.1"/>
    <property type="molecule type" value="Genomic_DNA"/>
</dbReference>